<evidence type="ECO:0000259" key="4">
    <source>
        <dbReference type="PROSITE" id="PS50027"/>
    </source>
</evidence>
<dbReference type="PROSITE" id="PS50027">
    <property type="entry name" value="EGF_LAM_2"/>
    <property type="match status" value="1"/>
</dbReference>
<dbReference type="InterPro" id="IPR002049">
    <property type="entry name" value="LE_dom"/>
</dbReference>
<dbReference type="Proteomes" id="UP001162164">
    <property type="component" value="Unassembled WGS sequence"/>
</dbReference>
<evidence type="ECO:0000256" key="1">
    <source>
        <dbReference type="ARBA" id="ARBA00023157"/>
    </source>
</evidence>
<dbReference type="SMART" id="SM00180">
    <property type="entry name" value="EGF_Lam"/>
    <property type="match status" value="1"/>
</dbReference>
<dbReference type="Gene3D" id="2.10.25.10">
    <property type="entry name" value="Laminin"/>
    <property type="match status" value="1"/>
</dbReference>
<proteinExistence type="predicted"/>
<dbReference type="CDD" id="cd00055">
    <property type="entry name" value="EGF_Lam"/>
    <property type="match status" value="1"/>
</dbReference>
<evidence type="ECO:0000313" key="5">
    <source>
        <dbReference type="EMBL" id="KAJ8969560.1"/>
    </source>
</evidence>
<keyword evidence="2 3" id="KW-0424">Laminin EGF-like domain</keyword>
<keyword evidence="6" id="KW-1185">Reference proteome</keyword>
<dbReference type="InterPro" id="IPR050440">
    <property type="entry name" value="Laminin/Netrin_ECM"/>
</dbReference>
<organism evidence="5 6">
    <name type="scientific">Molorchus minor</name>
    <dbReference type="NCBI Taxonomy" id="1323400"/>
    <lineage>
        <taxon>Eukaryota</taxon>
        <taxon>Metazoa</taxon>
        <taxon>Ecdysozoa</taxon>
        <taxon>Arthropoda</taxon>
        <taxon>Hexapoda</taxon>
        <taxon>Insecta</taxon>
        <taxon>Pterygota</taxon>
        <taxon>Neoptera</taxon>
        <taxon>Endopterygota</taxon>
        <taxon>Coleoptera</taxon>
        <taxon>Polyphaga</taxon>
        <taxon>Cucujiformia</taxon>
        <taxon>Chrysomeloidea</taxon>
        <taxon>Cerambycidae</taxon>
        <taxon>Lamiinae</taxon>
        <taxon>Monochamini</taxon>
        <taxon>Molorchus</taxon>
    </lineage>
</organism>
<name>A0ABQ9IYZ5_9CUCU</name>
<accession>A0ABQ9IYZ5</accession>
<dbReference type="SUPFAM" id="SSF57196">
    <property type="entry name" value="EGF/Laminin"/>
    <property type="match status" value="1"/>
</dbReference>
<gene>
    <name evidence="5" type="ORF">NQ317_000760</name>
</gene>
<sequence length="258" mass="29003">MMCIHIRKYTWADSGGGTGQPKLNISTSLFQMLNIQLYLLKFLFGRCGKMRISLIEHTATSCDEYKISSKYPCLNLLYILVPKDNVKGNSTLNLKLLLQKVLRNILGTPCDCHPIGASGRTCNQQTGQCPCKDGVVGIICNRCAKGYQQSRSHIAPCIRDKFNPLELKQNLITKAQCLLNIPKIRTGIQNTAAYPAAACIFKERCETEIPVVQMMATEEDDDGYREDPDSPTAGEWRATKIKFTDFYGFLDQCQQEWS</sequence>
<dbReference type="Pfam" id="PF00053">
    <property type="entry name" value="EGF_laminin"/>
    <property type="match status" value="1"/>
</dbReference>
<feature type="disulfide bond" evidence="3">
    <location>
        <begin position="112"/>
        <end position="129"/>
    </location>
</feature>
<dbReference type="PROSITE" id="PS01248">
    <property type="entry name" value="EGF_LAM_1"/>
    <property type="match status" value="1"/>
</dbReference>
<keyword evidence="1 3" id="KW-1015">Disulfide bond</keyword>
<feature type="disulfide bond" evidence="3">
    <location>
        <begin position="143"/>
        <end position="157"/>
    </location>
</feature>
<dbReference type="PANTHER" id="PTHR10574">
    <property type="entry name" value="NETRIN/LAMININ-RELATED"/>
    <property type="match status" value="1"/>
</dbReference>
<feature type="disulfide bond" evidence="3">
    <location>
        <begin position="131"/>
        <end position="140"/>
    </location>
</feature>
<evidence type="ECO:0000313" key="6">
    <source>
        <dbReference type="Proteomes" id="UP001162164"/>
    </source>
</evidence>
<evidence type="ECO:0000256" key="3">
    <source>
        <dbReference type="PROSITE-ProRule" id="PRU00460"/>
    </source>
</evidence>
<feature type="disulfide bond" evidence="3">
    <location>
        <begin position="110"/>
        <end position="122"/>
    </location>
</feature>
<evidence type="ECO:0000256" key="2">
    <source>
        <dbReference type="ARBA" id="ARBA00023292"/>
    </source>
</evidence>
<reference evidence="5" key="1">
    <citation type="journal article" date="2023" name="Insect Mol. Biol.">
        <title>Genome sequencing provides insights into the evolution of gene families encoding plant cell wall-degrading enzymes in longhorned beetles.</title>
        <authorList>
            <person name="Shin N.R."/>
            <person name="Okamura Y."/>
            <person name="Kirsch R."/>
            <person name="Pauchet Y."/>
        </authorList>
    </citation>
    <scope>NUCLEOTIDE SEQUENCE</scope>
    <source>
        <strain evidence="5">MMC_N1</strain>
    </source>
</reference>
<dbReference type="EMBL" id="JAPWTJ010001780">
    <property type="protein sequence ID" value="KAJ8969560.1"/>
    <property type="molecule type" value="Genomic_DNA"/>
</dbReference>
<comment type="caution">
    <text evidence="5">The sequence shown here is derived from an EMBL/GenBank/DDBJ whole genome shotgun (WGS) entry which is preliminary data.</text>
</comment>
<feature type="domain" description="Laminin EGF-like" evidence="4">
    <location>
        <begin position="110"/>
        <end position="159"/>
    </location>
</feature>
<dbReference type="PANTHER" id="PTHR10574:SF365">
    <property type="entry name" value="NETRIN-A-RELATED"/>
    <property type="match status" value="1"/>
</dbReference>
<protein>
    <recommendedName>
        <fullName evidence="4">Laminin EGF-like domain-containing protein</fullName>
    </recommendedName>
</protein>